<keyword evidence="3" id="KW-0808">Transferase</keyword>
<reference evidence="3 4" key="1">
    <citation type="submission" date="2019-04" db="EMBL/GenBank/DDBJ databases">
        <title>Cohnella sp. nov. isolated from preserved vegetables.</title>
        <authorList>
            <person name="Lin S.-Y."/>
            <person name="Hung M.-H."/>
            <person name="Young C.-C."/>
        </authorList>
    </citation>
    <scope>NUCLEOTIDE SEQUENCE [LARGE SCALE GENOMIC DNA]</scope>
    <source>
        <strain evidence="3 4">CC-MHH1044</strain>
    </source>
</reference>
<keyword evidence="4" id="KW-1185">Reference proteome</keyword>
<feature type="domain" description="Aminoglycoside phosphotransferase" evidence="2">
    <location>
        <begin position="28"/>
        <end position="268"/>
    </location>
</feature>
<dbReference type="AlphaFoldDB" id="A0A4S4BWC5"/>
<comment type="caution">
    <text evidence="3">The sequence shown here is derived from an EMBL/GenBank/DDBJ whole genome shotgun (WGS) entry which is preliminary data.</text>
</comment>
<dbReference type="EMBL" id="SSOB01000013">
    <property type="protein sequence ID" value="THF79475.1"/>
    <property type="molecule type" value="Genomic_DNA"/>
</dbReference>
<dbReference type="Pfam" id="PF01636">
    <property type="entry name" value="APH"/>
    <property type="match status" value="1"/>
</dbReference>
<dbReference type="Gene3D" id="3.30.200.20">
    <property type="entry name" value="Phosphorylase Kinase, domain 1"/>
    <property type="match status" value="1"/>
</dbReference>
<dbReference type="Gene3D" id="3.90.1200.10">
    <property type="match status" value="1"/>
</dbReference>
<evidence type="ECO:0000313" key="3">
    <source>
        <dbReference type="EMBL" id="THF79475.1"/>
    </source>
</evidence>
<gene>
    <name evidence="3" type="ORF">E6C55_11845</name>
</gene>
<proteinExistence type="inferred from homology"/>
<sequence length="341" mass="37083">MLNGTSMDTIIGTIMQRYAADASYALTEGASGYNNTTRYIECGGERYVMRIYETHRDSAKIRFEHSVLTLLGNKELPFGVPQPAALSDGSGSFLELEDGRYACLFRYMDGVRPNSRLPAAAAAVGETIGRLSRALAAAAPEEAPEYPPYYEMDLAHPSCGPEVVAGFCLAPPAEFADQAAALRTILGELERFRASLPRLRELPHQLVHGDVNDSNLLAAPDDPARIVAVLDFEFATRDLRAMEPAVVLSGMLGDEAAERTIPAFLAGFARHVRLSEEEADAVPSLIKLRKLDVFVHFLGRYLDGVDGAAVLREQIGDAAAGLIGLERTGERLAEWCRLLTE</sequence>
<name>A0A4S4BWC5_9BACL</name>
<evidence type="ECO:0000259" key="2">
    <source>
        <dbReference type="Pfam" id="PF01636"/>
    </source>
</evidence>
<accession>A0A4S4BWC5</accession>
<organism evidence="3 4">
    <name type="scientific">Cohnella fermenti</name>
    <dbReference type="NCBI Taxonomy" id="2565925"/>
    <lineage>
        <taxon>Bacteria</taxon>
        <taxon>Bacillati</taxon>
        <taxon>Bacillota</taxon>
        <taxon>Bacilli</taxon>
        <taxon>Bacillales</taxon>
        <taxon>Paenibacillaceae</taxon>
        <taxon>Cohnella</taxon>
    </lineage>
</organism>
<comment type="similarity">
    <text evidence="1">Belongs to the pseudomonas-type ThrB family.</text>
</comment>
<dbReference type="InterPro" id="IPR050249">
    <property type="entry name" value="Pseudomonas-type_ThrB"/>
</dbReference>
<dbReference type="RefSeq" id="WP_136370011.1">
    <property type="nucleotide sequence ID" value="NZ_SSOB01000013.1"/>
</dbReference>
<dbReference type="OrthoDB" id="156345at2"/>
<dbReference type="InterPro" id="IPR011009">
    <property type="entry name" value="Kinase-like_dom_sf"/>
</dbReference>
<evidence type="ECO:0000313" key="4">
    <source>
        <dbReference type="Proteomes" id="UP000310636"/>
    </source>
</evidence>
<dbReference type="GO" id="GO:0019202">
    <property type="term" value="F:amino acid kinase activity"/>
    <property type="evidence" value="ECO:0007669"/>
    <property type="project" value="TreeGrafter"/>
</dbReference>
<evidence type="ECO:0000256" key="1">
    <source>
        <dbReference type="ARBA" id="ARBA00038240"/>
    </source>
</evidence>
<dbReference type="PANTHER" id="PTHR21064">
    <property type="entry name" value="AMINOGLYCOSIDE PHOSPHOTRANSFERASE DOMAIN-CONTAINING PROTEIN-RELATED"/>
    <property type="match status" value="1"/>
</dbReference>
<dbReference type="SUPFAM" id="SSF56112">
    <property type="entry name" value="Protein kinase-like (PK-like)"/>
    <property type="match status" value="1"/>
</dbReference>
<dbReference type="PANTHER" id="PTHR21064:SF6">
    <property type="entry name" value="AMINOGLYCOSIDE PHOSPHOTRANSFERASE DOMAIN-CONTAINING PROTEIN"/>
    <property type="match status" value="1"/>
</dbReference>
<dbReference type="InterPro" id="IPR002575">
    <property type="entry name" value="Aminoglycoside_PTrfase"/>
</dbReference>
<protein>
    <submittedName>
        <fullName evidence="3">Aminoglycoside phosphotransferase</fullName>
    </submittedName>
</protein>
<dbReference type="Proteomes" id="UP000310636">
    <property type="component" value="Unassembled WGS sequence"/>
</dbReference>